<accession>A0ACC2XBG2</accession>
<dbReference type="Proteomes" id="UP001234202">
    <property type="component" value="Unassembled WGS sequence"/>
</dbReference>
<organism evidence="1 2">
    <name type="scientific">Naganishia onofrii</name>
    <dbReference type="NCBI Taxonomy" id="1851511"/>
    <lineage>
        <taxon>Eukaryota</taxon>
        <taxon>Fungi</taxon>
        <taxon>Dikarya</taxon>
        <taxon>Basidiomycota</taxon>
        <taxon>Agaricomycotina</taxon>
        <taxon>Tremellomycetes</taxon>
        <taxon>Filobasidiales</taxon>
        <taxon>Filobasidiaceae</taxon>
        <taxon>Naganishia</taxon>
    </lineage>
</organism>
<name>A0ACC2XBG2_9TREE</name>
<dbReference type="EMBL" id="JASBWV010000018">
    <property type="protein sequence ID" value="KAJ9121267.1"/>
    <property type="molecule type" value="Genomic_DNA"/>
</dbReference>
<gene>
    <name evidence="1" type="ORF">QFC24_004943</name>
</gene>
<reference evidence="1" key="1">
    <citation type="submission" date="2023-04" db="EMBL/GenBank/DDBJ databases">
        <title>Draft Genome sequencing of Naganishia species isolated from polar environments using Oxford Nanopore Technology.</title>
        <authorList>
            <person name="Leo P."/>
            <person name="Venkateswaran K."/>
        </authorList>
    </citation>
    <scope>NUCLEOTIDE SEQUENCE</scope>
    <source>
        <strain evidence="1">DBVPG 5303</strain>
    </source>
</reference>
<comment type="caution">
    <text evidence="1">The sequence shown here is derived from an EMBL/GenBank/DDBJ whole genome shotgun (WGS) entry which is preliminary data.</text>
</comment>
<evidence type="ECO:0000313" key="2">
    <source>
        <dbReference type="Proteomes" id="UP001234202"/>
    </source>
</evidence>
<keyword evidence="2" id="KW-1185">Reference proteome</keyword>
<protein>
    <submittedName>
        <fullName evidence="1">Uncharacterized protein</fullName>
    </submittedName>
</protein>
<proteinExistence type="predicted"/>
<sequence>MDVPPPLSSREDVNLPSPSIRNVLVILPSITRGFQPKNYTAPAYANIGRSPSLPAADIFFANHPGLRGGGTDRLSTPRLSIAYGHAASAGHRQSPFPGSPLQVQAANEESQADESRDTDGEATPPYNVSSGHLSPAARKEITAQLANPITPNSLPTDARRQSISTLLPAGVMSAKLSQLILEEEEANSRMEQVRTSAFGLPASPTAAHMTPYTMSGDRPETISEAAVEADSPSTASASPTSAPIQRRPFPYTRSTSNSAMVSPSLSPLSTSNPTLRPPTTSTTSTPRTVRRGRSRPQTSAAALSSTSVPAFGAKSSKPFGSADSKAEKGSGSGPSTTPAASSATVTNKWDEIRRKRAVVTGAPGWEGEEMVNILREDGIQVSTLRASSQLGQFMDYIYSLPMSSTGVEATAAGGKAGKAAQIIMVPLSDSPTLPSLSLLLTQGTTPSAICFQQDLLDRARRTETDWLPSALHIIGEAMEQSLARVPLGQEEEATSTVPMTYVIAYSANPALSPSVVARCVQAGAIGVLQPPYENSETLARIKKMIASEDATHLTKRWALADASRRASMASAELGSSPDELSSSPVQQRKQSIAVSPSMPLSESETPAEKNANYTPSPYISDLAARRRSVDTGGLSLALQRASRHIMEYERSNESRRTAETTGGSNFPSAGWRVGPFRESRTTNNSPQQSPDLGQFTKSRTDRSASVADVGSHFNHSSDSNITIPEVEEEEMAVAELLSEMYRQTRVAIEIQMEDYDDFAAPISPEHRDRLIRSLAGWDFKPHMLSDEELFHCACLLFEAVLSIHGLSELGVGQDQLHRLLFAIRAIYHAPNPYHNYVHAVDVLQATYTFLVANGVAPPVTYLLESNPAPWMRESLEESDSEDHENARLAIHSLLRPQDILTIMIGAMGHDVGHPGLSNVFMKNAKTPLSQIYSDTSVLENMHCILVVQLLRKHGFGFLLTGSDKATAETGLAVESNIAATSDTSPMSDIFPNLVPASAAHRSFKRNVRPGAVGDWRGFKKLLYATVLSTDMSLHFEWLKRFKDFGKRARAGLCVDMPEQAETAARTLLCQALIKCADISNPTRPIEVSEYWSTVLLDEWAVQASLEQKLNLPVSVVASADAVIQAKGQIGFIDLFTLPLYEAAADAMPNLSYFKDQCIANRALWQARYDTLRELTDDPAPITRSLLAEQRLPVDALPEDRYKTLFPLSIPASLLDEEASPNVPIRSAASSIASHSDSPSTASIPYSPSYSESMASAKKPKSTNSEVRALRAAYQASVKQHSTRSFRNQPSSQSTKESSFSRESTQ</sequence>
<evidence type="ECO:0000313" key="1">
    <source>
        <dbReference type="EMBL" id="KAJ9121267.1"/>
    </source>
</evidence>